<evidence type="ECO:0000313" key="10">
    <source>
        <dbReference type="Proteomes" id="UP000031056"/>
    </source>
</evidence>
<evidence type="ECO:0000256" key="4">
    <source>
        <dbReference type="ARBA" id="ARBA00023172"/>
    </source>
</evidence>
<dbReference type="FunCoup" id="A0A0B2UJY2">
    <property type="interactions" value="108"/>
</dbReference>
<dbReference type="GO" id="GO:0030915">
    <property type="term" value="C:Smc5-Smc6 complex"/>
    <property type="evidence" value="ECO:0007669"/>
    <property type="project" value="UniProtKB-UniRule"/>
</dbReference>
<dbReference type="Pfam" id="PF08743">
    <property type="entry name" value="Nse4_C"/>
    <property type="match status" value="1"/>
</dbReference>
<accession>A0A0B2UJY2</accession>
<dbReference type="VEuPathDB" id="MicrosporidiaDB:M896_091730"/>
<comment type="subunit">
    <text evidence="7">Component of the SMC5-SMC6 complex.</text>
</comment>
<keyword evidence="6 7" id="KW-0539">Nucleus</keyword>
<dbReference type="STRING" id="1354746.A0A0B2UJY2"/>
<dbReference type="InterPro" id="IPR027786">
    <property type="entry name" value="Nse4/EID"/>
</dbReference>
<dbReference type="HOGENOM" id="CLU_096549_0_0_1"/>
<evidence type="ECO:0000256" key="2">
    <source>
        <dbReference type="ARBA" id="ARBA00008997"/>
    </source>
</evidence>
<dbReference type="OrthoDB" id="361242at2759"/>
<comment type="subcellular location">
    <subcellularLocation>
        <location evidence="1 7">Nucleus</location>
    </subcellularLocation>
</comment>
<proteinExistence type="inferred from homology"/>
<evidence type="ECO:0000256" key="7">
    <source>
        <dbReference type="RuleBase" id="RU365071"/>
    </source>
</evidence>
<name>A0A0B2UJY2_9MICR</name>
<dbReference type="GO" id="GO:0006281">
    <property type="term" value="P:DNA repair"/>
    <property type="evidence" value="ECO:0007669"/>
    <property type="project" value="UniProtKB-UniRule"/>
</dbReference>
<evidence type="ECO:0000256" key="1">
    <source>
        <dbReference type="ARBA" id="ARBA00004123"/>
    </source>
</evidence>
<evidence type="ECO:0000256" key="6">
    <source>
        <dbReference type="ARBA" id="ARBA00023242"/>
    </source>
</evidence>
<comment type="caution">
    <text evidence="9">The sequence shown here is derived from an EMBL/GenBank/DDBJ whole genome shotgun (WGS) entry which is preliminary data.</text>
</comment>
<protein>
    <recommendedName>
        <fullName evidence="7">Non-structural maintenance of chromosomes element 4</fullName>
    </recommendedName>
</protein>
<feature type="domain" description="Non-structural maintenance of chromosome element 4 C-terminal" evidence="8">
    <location>
        <begin position="177"/>
        <end position="253"/>
    </location>
</feature>
<dbReference type="RefSeq" id="XP_014563287.1">
    <property type="nucleotide sequence ID" value="XM_014707801.1"/>
</dbReference>
<evidence type="ECO:0000256" key="3">
    <source>
        <dbReference type="ARBA" id="ARBA00022763"/>
    </source>
</evidence>
<dbReference type="AlphaFoldDB" id="A0A0B2UJY2"/>
<dbReference type="GO" id="GO:0005634">
    <property type="term" value="C:nucleus"/>
    <property type="evidence" value="ECO:0007669"/>
    <property type="project" value="UniProtKB-SubCell"/>
</dbReference>
<dbReference type="InParanoid" id="A0A0B2UJY2"/>
<gene>
    <name evidence="9" type="ORF">M896_091730</name>
</gene>
<evidence type="ECO:0000313" key="9">
    <source>
        <dbReference type="EMBL" id="KHN69245.1"/>
    </source>
</evidence>
<comment type="function">
    <text evidence="7">Component of the SMC5-SMC6 complex, that promotes sister chromatid alignment after DNA damage and facilitates double-stranded DNA breaks (DSBs) repair via homologous recombination between sister chromatids.</text>
</comment>
<dbReference type="GO" id="GO:0006310">
    <property type="term" value="P:DNA recombination"/>
    <property type="evidence" value="ECO:0007669"/>
    <property type="project" value="UniProtKB-UniRule"/>
</dbReference>
<dbReference type="InterPro" id="IPR014854">
    <property type="entry name" value="Nse4_C"/>
</dbReference>
<dbReference type="PANTHER" id="PTHR16140">
    <property type="entry name" value="NON-STRUCTURAL MAINTENANCE OF CHROMOSOMES ELEMENT 4"/>
    <property type="match status" value="1"/>
</dbReference>
<reference evidence="9 10" key="1">
    <citation type="journal article" date="2014" name="MBio">
        <title>The Ordospora colligata genome; evolution of extreme reduction in microsporidia and host-to-parasite horizontal gene transfer.</title>
        <authorList>
            <person name="Pombert J.-F."/>
            <person name="Haag K.L."/>
            <person name="Beidas S."/>
            <person name="Ebert D."/>
            <person name="Keeling P.J."/>
        </authorList>
    </citation>
    <scope>NUCLEOTIDE SEQUENCE [LARGE SCALE GENOMIC DNA]</scope>
    <source>
        <strain evidence="9 10">OC4</strain>
    </source>
</reference>
<organism evidence="9 10">
    <name type="scientific">Ordospora colligata OC4</name>
    <dbReference type="NCBI Taxonomy" id="1354746"/>
    <lineage>
        <taxon>Eukaryota</taxon>
        <taxon>Fungi</taxon>
        <taxon>Fungi incertae sedis</taxon>
        <taxon>Microsporidia</taxon>
        <taxon>Ordosporidae</taxon>
        <taxon>Ordospora</taxon>
    </lineage>
</organism>
<keyword evidence="10" id="KW-1185">Reference proteome</keyword>
<dbReference type="EMBL" id="JOKQ01000009">
    <property type="protein sequence ID" value="KHN69245.1"/>
    <property type="molecule type" value="Genomic_DNA"/>
</dbReference>
<keyword evidence="4 7" id="KW-0233">DNA recombination</keyword>
<comment type="similarity">
    <text evidence="2 7">Belongs to the NSE4 family.</text>
</comment>
<evidence type="ECO:0000259" key="8">
    <source>
        <dbReference type="Pfam" id="PF08743"/>
    </source>
</evidence>
<keyword evidence="5 7" id="KW-0234">DNA repair</keyword>
<dbReference type="PANTHER" id="PTHR16140:SF0">
    <property type="entry name" value="NON-STRUCTURAL MAINTENANCE OF CHROMOSOMES ELEMENT 4"/>
    <property type="match status" value="1"/>
</dbReference>
<evidence type="ECO:0000256" key="5">
    <source>
        <dbReference type="ARBA" id="ARBA00023204"/>
    </source>
</evidence>
<dbReference type="Proteomes" id="UP000031056">
    <property type="component" value="Unassembled WGS sequence"/>
</dbReference>
<sequence length="259" mass="29811">MQDDKQQKESSDDVQKKYICLIEELHELREGAVDDDVRLENVVSRSNVLFKRIKTCSELKLDAKITAMSIGLTCKGIEKKMEPEEISSKMLVEVMCSNLVDRMCEAAVGCYVGMSFADNLVLSRSGVVKERSRIQQSRRRDLNVDRDAMRPIEKDVQSEEEPEMLCKISRMIADKRKIDYFELVVDPESFSKTVENILYFSLAMRSGRVCLKSQDNKLLACESSNDQDEMIHLVIEMTYEEYLKISASMKEKEADEDCR</sequence>
<dbReference type="GeneID" id="26262386"/>
<keyword evidence="3 7" id="KW-0227">DNA damage</keyword>